<keyword evidence="4" id="KW-1134">Transmembrane beta strand</keyword>
<dbReference type="InterPro" id="IPR043142">
    <property type="entry name" value="PapC-like_C_sf"/>
</dbReference>
<dbReference type="Gene3D" id="2.60.40.3110">
    <property type="match status" value="1"/>
</dbReference>
<evidence type="ECO:0000259" key="12">
    <source>
        <dbReference type="Pfam" id="PF13953"/>
    </source>
</evidence>
<dbReference type="EMBL" id="AWTN01000099">
    <property type="protein sequence ID" value="KGG89387.1"/>
    <property type="molecule type" value="Genomic_DNA"/>
</dbReference>
<dbReference type="InterPro" id="IPR025949">
    <property type="entry name" value="PapC-like_C"/>
</dbReference>
<evidence type="ECO:0000313" key="14">
    <source>
        <dbReference type="EMBL" id="KGG89387.1"/>
    </source>
</evidence>
<keyword evidence="3 10" id="KW-0813">Transport</keyword>
<dbReference type="GO" id="GO:0009297">
    <property type="term" value="P:pilus assembly"/>
    <property type="evidence" value="ECO:0007669"/>
    <property type="project" value="InterPro"/>
</dbReference>
<evidence type="ECO:0000256" key="5">
    <source>
        <dbReference type="ARBA" id="ARBA00022558"/>
    </source>
</evidence>
<dbReference type="SUPFAM" id="SSF141729">
    <property type="entry name" value="FimD N-terminal domain-like"/>
    <property type="match status" value="1"/>
</dbReference>
<dbReference type="InterPro" id="IPR025885">
    <property type="entry name" value="PapC_N"/>
</dbReference>
<gene>
    <name evidence="14" type="ORF">P245_17105</name>
</gene>
<evidence type="ECO:0000256" key="3">
    <source>
        <dbReference type="ARBA" id="ARBA00022448"/>
    </source>
</evidence>
<dbReference type="Pfam" id="PF13954">
    <property type="entry name" value="PapC_N"/>
    <property type="match status" value="1"/>
</dbReference>
<evidence type="ECO:0000259" key="13">
    <source>
        <dbReference type="Pfam" id="PF13954"/>
    </source>
</evidence>
<dbReference type="Gene3D" id="2.60.40.2070">
    <property type="match status" value="1"/>
</dbReference>
<accession>A0A0E3BE06</accession>
<evidence type="ECO:0000256" key="8">
    <source>
        <dbReference type="ARBA" id="ARBA00023136"/>
    </source>
</evidence>
<protein>
    <submittedName>
        <fullName evidence="14">Fimbrial biogenesis outer membrane usher</fullName>
    </submittedName>
</protein>
<dbReference type="PANTHER" id="PTHR30451">
    <property type="entry name" value="OUTER MEMBRANE USHER PROTEIN"/>
    <property type="match status" value="1"/>
</dbReference>
<dbReference type="Pfam" id="PF00577">
    <property type="entry name" value="Usher"/>
    <property type="match status" value="1"/>
</dbReference>
<dbReference type="AlphaFoldDB" id="A0A0E3BE06"/>
<comment type="similarity">
    <text evidence="2 10">Belongs to the fimbrial export usher family.</text>
</comment>
<dbReference type="Gene3D" id="2.60.40.2610">
    <property type="entry name" value="Outer membrane usher protein FimD, plug domain"/>
    <property type="match status" value="1"/>
</dbReference>
<keyword evidence="7" id="KW-0732">Signal</keyword>
<comment type="caution">
    <text evidence="14">The sequence shown here is derived from an EMBL/GenBank/DDBJ whole genome shotgun (WGS) entry which is preliminary data.</text>
</comment>
<evidence type="ECO:0000256" key="7">
    <source>
        <dbReference type="ARBA" id="ARBA00022729"/>
    </source>
</evidence>
<keyword evidence="8 10" id="KW-0472">Membrane</keyword>
<dbReference type="PROSITE" id="PS01151">
    <property type="entry name" value="FIMBRIAL_USHER"/>
    <property type="match status" value="1"/>
</dbReference>
<comment type="subcellular location">
    <subcellularLocation>
        <location evidence="1 10">Cell outer membrane</location>
        <topology evidence="1 10">Multi-pass membrane protein</topology>
    </subcellularLocation>
</comment>
<evidence type="ECO:0000256" key="1">
    <source>
        <dbReference type="ARBA" id="ARBA00004571"/>
    </source>
</evidence>
<proteinExistence type="inferred from homology"/>
<keyword evidence="9 10" id="KW-0998">Cell outer membrane</keyword>
<dbReference type="InterPro" id="IPR018030">
    <property type="entry name" value="Fimbrial_membr_usher_CS"/>
</dbReference>
<evidence type="ECO:0000256" key="11">
    <source>
        <dbReference type="SAM" id="MobiDB-lite"/>
    </source>
</evidence>
<feature type="domain" description="PapC-like C-terminal" evidence="12">
    <location>
        <begin position="757"/>
        <end position="820"/>
    </location>
</feature>
<dbReference type="RefSeq" id="WP_034380984.1">
    <property type="nucleotide sequence ID" value="NZ_AWTN01000099.1"/>
</dbReference>
<reference evidence="14 15" key="1">
    <citation type="submission" date="2013-09" db="EMBL/GenBank/DDBJ databases">
        <title>High correlation between genotypes and phenotypes of environmental bacteria Comamonas testosteroni strains.</title>
        <authorList>
            <person name="Liu L."/>
            <person name="Zhu W."/>
            <person name="Xia X."/>
            <person name="Xu B."/>
            <person name="Luo M."/>
            <person name="Wang G."/>
        </authorList>
    </citation>
    <scope>NUCLEOTIDE SEQUENCE [LARGE SCALE GENOMIC DNA]</scope>
    <source>
        <strain evidence="14 15">JL14</strain>
    </source>
</reference>
<dbReference type="InterPro" id="IPR000015">
    <property type="entry name" value="Fimb_usher"/>
</dbReference>
<evidence type="ECO:0000256" key="10">
    <source>
        <dbReference type="RuleBase" id="RU003884"/>
    </source>
</evidence>
<evidence type="ECO:0000313" key="15">
    <source>
        <dbReference type="Proteomes" id="UP000029567"/>
    </source>
</evidence>
<dbReference type="InterPro" id="IPR042186">
    <property type="entry name" value="FimD_plug_dom"/>
</dbReference>
<name>A0A0E3BE06_9BURK</name>
<feature type="domain" description="PapC N-terminal" evidence="13">
    <location>
        <begin position="33"/>
        <end position="175"/>
    </location>
</feature>
<keyword evidence="5 10" id="KW-1029">Fimbrium biogenesis</keyword>
<feature type="region of interest" description="Disordered" evidence="11">
    <location>
        <begin position="823"/>
        <end position="866"/>
    </location>
</feature>
<evidence type="ECO:0000256" key="2">
    <source>
        <dbReference type="ARBA" id="ARBA00008064"/>
    </source>
</evidence>
<dbReference type="Pfam" id="PF13953">
    <property type="entry name" value="PapC_C"/>
    <property type="match status" value="1"/>
</dbReference>
<evidence type="ECO:0000256" key="4">
    <source>
        <dbReference type="ARBA" id="ARBA00022452"/>
    </source>
</evidence>
<dbReference type="InterPro" id="IPR037224">
    <property type="entry name" value="PapC_N_sf"/>
</dbReference>
<keyword evidence="6 10" id="KW-0812">Transmembrane</keyword>
<sequence length="866" mass="92922">MTLRPAQGGAAASLKKPQPVQVAALDGSFVVSYNTAFLYGMTSTTDIRTLLAGSGVPPGFQRVDIYINQMLAGRMDVEFSHNPKSDEIEPCITVAMLEQGGVDLGKLPTPLEQGASCMRLAEVIPDASAAYNMASLRLNLSVPQIYMTSLRRGYIDPSLWEQGADVAFLNYSLNARRSELRHSSSQNDLSASIRSGVNLGEWRLRNDSYFTSGSRRPSKFNSQNTYLQRGFNTIKSQMVVGETYTYSPLFDNVRFLGMQLASDEAMRPDEERGYAPVIRGTAESNATVEVRQNGYLLYTTTVSPGPFAITDLQPSGTNGDLEIAVIEASGVRRVFRQAFASPPLMVREGRIKYDIAAGQVRLDRRQQERPGFASGSVIYGLTANTSLAAGLQASPGYLSYSLGAGMNTPIGAVSLDAIHSRSNAGGSSTSGDRLNLRYAKFVEATGSHVSFNVQHGLREGFRTLSDHIERNGTQSGSRPGSYLNLGRASRQRLDGYLSQPIGRGHIYLNGSYGKNWNGSSSRSLSLAYSNSIGKLNYNISYTQSRNLHSSWANGPMPRHDNTFMLTLSMPLGGPGDSTHAFSTLSRQRAGTSAQAGVSGTLPLERHVSYTVAGNKDADGQRDASIGVGTATSFGRLNASYTHGDRYRASNFSASGSVVAHAGGVNLGQGLSETFMLAKIEPPVPGVAISSFSGVETGSNGYAIIPSATPFRGNLVTLRTQGLSKDVDITNGAQMVVPTRGAAGLAKFTAVSGRRVQFDLRGADGKPLPFGATVDELDGTRLGITDPRGRVLTLLPADREQGMLDIRWDEATCRVSYTLPPKVEGENYQRHPLTCTTPIPPSPERKDPGSIAASDLRRVPSPEADAS</sequence>
<dbReference type="GO" id="GO:0015473">
    <property type="term" value="F:fimbrial usher porin activity"/>
    <property type="evidence" value="ECO:0007669"/>
    <property type="project" value="InterPro"/>
</dbReference>
<dbReference type="Gene3D" id="3.10.20.410">
    <property type="match status" value="1"/>
</dbReference>
<dbReference type="PANTHER" id="PTHR30451:SF21">
    <property type="entry name" value="FIMBRIAL USHER DOMAIN-CONTAINING PROTEIN YDET-RELATED"/>
    <property type="match status" value="1"/>
</dbReference>
<evidence type="ECO:0000256" key="9">
    <source>
        <dbReference type="ARBA" id="ARBA00023237"/>
    </source>
</evidence>
<evidence type="ECO:0000256" key="6">
    <source>
        <dbReference type="ARBA" id="ARBA00022692"/>
    </source>
</evidence>
<dbReference type="GO" id="GO:0009279">
    <property type="term" value="C:cell outer membrane"/>
    <property type="evidence" value="ECO:0007669"/>
    <property type="project" value="UniProtKB-SubCell"/>
</dbReference>
<dbReference type="Proteomes" id="UP000029567">
    <property type="component" value="Unassembled WGS sequence"/>
</dbReference>
<organism evidence="14 15">
    <name type="scientific">Comamonas thiooxydans</name>
    <dbReference type="NCBI Taxonomy" id="363952"/>
    <lineage>
        <taxon>Bacteria</taxon>
        <taxon>Pseudomonadati</taxon>
        <taxon>Pseudomonadota</taxon>
        <taxon>Betaproteobacteria</taxon>
        <taxon>Burkholderiales</taxon>
        <taxon>Comamonadaceae</taxon>
        <taxon>Comamonas</taxon>
    </lineage>
</organism>